<reference evidence="2" key="1">
    <citation type="journal article" date="2019" name="Int. J. Syst. Evol. Microbiol.">
        <title>The Global Catalogue of Microorganisms (GCM) 10K type strain sequencing project: providing services to taxonomists for standard genome sequencing and annotation.</title>
        <authorList>
            <consortium name="The Broad Institute Genomics Platform"/>
            <consortium name="The Broad Institute Genome Sequencing Center for Infectious Disease"/>
            <person name="Wu L."/>
            <person name="Ma J."/>
        </authorList>
    </citation>
    <scope>NUCLEOTIDE SEQUENCE [LARGE SCALE GENOMIC DNA]</scope>
    <source>
        <strain evidence="2">CGMCC 1.12404</strain>
    </source>
</reference>
<name>A0ABQ1GH55_9BACL</name>
<sequence>MKMHPAKKVYLRRLEQALRASGAGRRFCLNTNFTWTKNWRNRTWQAWTRMKPWDGCWRKSAILKTWPYSSTLDRR</sequence>
<gene>
    <name evidence="1" type="ORF">GCM10007416_15800</name>
</gene>
<organism evidence="1 2">
    <name type="scientific">Kroppenstedtia guangzhouensis</name>
    <dbReference type="NCBI Taxonomy" id="1274356"/>
    <lineage>
        <taxon>Bacteria</taxon>
        <taxon>Bacillati</taxon>
        <taxon>Bacillota</taxon>
        <taxon>Bacilli</taxon>
        <taxon>Bacillales</taxon>
        <taxon>Thermoactinomycetaceae</taxon>
        <taxon>Kroppenstedtia</taxon>
    </lineage>
</organism>
<evidence type="ECO:0000313" key="2">
    <source>
        <dbReference type="Proteomes" id="UP000617979"/>
    </source>
</evidence>
<dbReference type="EMBL" id="BMEX01000004">
    <property type="protein sequence ID" value="GGA43546.1"/>
    <property type="molecule type" value="Genomic_DNA"/>
</dbReference>
<protein>
    <submittedName>
        <fullName evidence="1">Uncharacterized protein</fullName>
    </submittedName>
</protein>
<accession>A0ABQ1GH55</accession>
<proteinExistence type="predicted"/>
<dbReference type="Proteomes" id="UP000617979">
    <property type="component" value="Unassembled WGS sequence"/>
</dbReference>
<evidence type="ECO:0000313" key="1">
    <source>
        <dbReference type="EMBL" id="GGA43546.1"/>
    </source>
</evidence>
<keyword evidence="2" id="KW-1185">Reference proteome</keyword>
<comment type="caution">
    <text evidence="1">The sequence shown here is derived from an EMBL/GenBank/DDBJ whole genome shotgun (WGS) entry which is preliminary data.</text>
</comment>